<sequence>MSVLRNEKPKVSKFSDIYDEEFFVKTLANDVRVVDKVPGLIMERFDHNMTNVYNFRIKALSSVSYYRGTVLPKMVEEQIIRISPFANRLSFDAPPAVQRLRCLANYEALRFSNPILSLGQTLVARMKDRSANNSGKYISVHLRFEEDMVAFSCCIYDGGDKEKIDMDAARERGWRGKFTKRGKVIHPGAIRINGKCPLTPLEGLL</sequence>
<dbReference type="PANTHER" id="PTHR31288:SF10">
    <property type="entry name" value="PROTEIN ESMERALDA 1"/>
    <property type="match status" value="1"/>
</dbReference>
<accession>A0ABQ7VHP9</accession>
<comment type="similarity">
    <text evidence="1">Belongs to the glycosyltransferase GT106 family.</text>
</comment>
<keyword evidence="8" id="KW-1185">Reference proteome</keyword>
<name>A0ABQ7VHP9_SOLTU</name>
<dbReference type="InterPro" id="IPR024709">
    <property type="entry name" value="FucosylTrfase_pln"/>
</dbReference>
<proteinExistence type="inferred from homology"/>
<keyword evidence="4" id="KW-0294">Fucose metabolism</keyword>
<evidence type="ECO:0000313" key="7">
    <source>
        <dbReference type="EMBL" id="KAH0763587.1"/>
    </source>
</evidence>
<dbReference type="EMBL" id="JAIVGD010000013">
    <property type="protein sequence ID" value="KAH0763587.1"/>
    <property type="molecule type" value="Genomic_DNA"/>
</dbReference>
<protein>
    <recommendedName>
        <fullName evidence="6">O-fucosyltransferase family protein</fullName>
    </recommendedName>
</protein>
<evidence type="ECO:0000256" key="4">
    <source>
        <dbReference type="ARBA" id="ARBA00023253"/>
    </source>
</evidence>
<evidence type="ECO:0000256" key="3">
    <source>
        <dbReference type="ARBA" id="ARBA00022679"/>
    </source>
</evidence>
<evidence type="ECO:0000256" key="6">
    <source>
        <dbReference type="ARBA" id="ARBA00030350"/>
    </source>
</evidence>
<evidence type="ECO:0000313" key="8">
    <source>
        <dbReference type="Proteomes" id="UP000826656"/>
    </source>
</evidence>
<dbReference type="InterPro" id="IPR019378">
    <property type="entry name" value="GDP-Fuc_O-FucTrfase"/>
</dbReference>
<gene>
    <name evidence="7" type="ORF">KY290_019660</name>
</gene>
<reference evidence="7 8" key="1">
    <citation type="journal article" date="2021" name="bioRxiv">
        <title>Chromosome-scale and haplotype-resolved genome assembly of a tetraploid potato cultivar.</title>
        <authorList>
            <person name="Sun H."/>
            <person name="Jiao W.-B."/>
            <person name="Krause K."/>
            <person name="Campoy J.A."/>
            <person name="Goel M."/>
            <person name="Folz-Donahue K."/>
            <person name="Kukat C."/>
            <person name="Huettel B."/>
            <person name="Schneeberger K."/>
        </authorList>
    </citation>
    <scope>NUCLEOTIDE SEQUENCE [LARGE SCALE GENOMIC DNA]</scope>
    <source>
        <strain evidence="7">SolTubOtavaFocal</strain>
        <tissue evidence="7">Leaves</tissue>
    </source>
</reference>
<organism evidence="7 8">
    <name type="scientific">Solanum tuberosum</name>
    <name type="common">Potato</name>
    <dbReference type="NCBI Taxonomy" id="4113"/>
    <lineage>
        <taxon>Eukaryota</taxon>
        <taxon>Viridiplantae</taxon>
        <taxon>Streptophyta</taxon>
        <taxon>Embryophyta</taxon>
        <taxon>Tracheophyta</taxon>
        <taxon>Spermatophyta</taxon>
        <taxon>Magnoliopsida</taxon>
        <taxon>eudicotyledons</taxon>
        <taxon>Gunneridae</taxon>
        <taxon>Pentapetalae</taxon>
        <taxon>asterids</taxon>
        <taxon>lamiids</taxon>
        <taxon>Solanales</taxon>
        <taxon>Solanaceae</taxon>
        <taxon>Solanoideae</taxon>
        <taxon>Solaneae</taxon>
        <taxon>Solanum</taxon>
    </lineage>
</organism>
<dbReference type="Proteomes" id="UP000826656">
    <property type="component" value="Unassembled WGS sequence"/>
</dbReference>
<evidence type="ECO:0000256" key="5">
    <source>
        <dbReference type="ARBA" id="ARBA00023277"/>
    </source>
</evidence>
<comment type="caution">
    <text evidence="7">The sequence shown here is derived from an EMBL/GenBank/DDBJ whole genome shotgun (WGS) entry which is preliminary data.</text>
</comment>
<evidence type="ECO:0000256" key="2">
    <source>
        <dbReference type="ARBA" id="ARBA00022676"/>
    </source>
</evidence>
<dbReference type="Pfam" id="PF10250">
    <property type="entry name" value="O-FucT"/>
    <property type="match status" value="1"/>
</dbReference>
<keyword evidence="2" id="KW-0328">Glycosyltransferase</keyword>
<dbReference type="PANTHER" id="PTHR31288">
    <property type="entry name" value="O-FUCOSYLTRANSFERASE FAMILY PROTEIN"/>
    <property type="match status" value="1"/>
</dbReference>
<keyword evidence="3" id="KW-0808">Transferase</keyword>
<keyword evidence="5" id="KW-0119">Carbohydrate metabolism</keyword>
<evidence type="ECO:0000256" key="1">
    <source>
        <dbReference type="ARBA" id="ARBA00007737"/>
    </source>
</evidence>